<dbReference type="Gene3D" id="2.60.40.60">
    <property type="entry name" value="Cadherins"/>
    <property type="match status" value="1"/>
</dbReference>
<sequence>MVGKMQARRHYQRRDLVTRLVGSDPVEFEKQKYVVEVPENSASVPLLRLTVKLNPPGKVVKFRIKSGNEGGYFSLEDTSGRLSLARPLDYESQTQVRRVMAAKWPREAVRRGGEQ</sequence>
<name>A0AAW0V148_SCYPA</name>
<comment type="caution">
    <text evidence="3">The sequence shown here is derived from an EMBL/GenBank/DDBJ whole genome shotgun (WGS) entry which is preliminary data.</text>
</comment>
<evidence type="ECO:0000259" key="2">
    <source>
        <dbReference type="PROSITE" id="PS50268"/>
    </source>
</evidence>
<dbReference type="GO" id="GO:0016020">
    <property type="term" value="C:membrane"/>
    <property type="evidence" value="ECO:0007669"/>
    <property type="project" value="InterPro"/>
</dbReference>
<dbReference type="GO" id="GO:0005509">
    <property type="term" value="F:calcium ion binding"/>
    <property type="evidence" value="ECO:0007669"/>
    <property type="project" value="UniProtKB-UniRule"/>
</dbReference>
<dbReference type="SUPFAM" id="SSF49313">
    <property type="entry name" value="Cadherin-like"/>
    <property type="match status" value="1"/>
</dbReference>
<dbReference type="GO" id="GO:0007156">
    <property type="term" value="P:homophilic cell adhesion via plasma membrane adhesion molecules"/>
    <property type="evidence" value="ECO:0007669"/>
    <property type="project" value="InterPro"/>
</dbReference>
<reference evidence="3 4" key="1">
    <citation type="submission" date="2023-03" db="EMBL/GenBank/DDBJ databases">
        <title>High-quality genome of Scylla paramamosain provides insights in environmental adaptation.</title>
        <authorList>
            <person name="Zhang L."/>
        </authorList>
    </citation>
    <scope>NUCLEOTIDE SEQUENCE [LARGE SCALE GENOMIC DNA]</scope>
    <source>
        <strain evidence="3">LZ_2023a</strain>
        <tissue evidence="3">Muscle</tissue>
    </source>
</reference>
<feature type="domain" description="Cadherin" evidence="2">
    <location>
        <begin position="29"/>
        <end position="93"/>
    </location>
</feature>
<organism evidence="3 4">
    <name type="scientific">Scylla paramamosain</name>
    <name type="common">Mud crab</name>
    <dbReference type="NCBI Taxonomy" id="85552"/>
    <lineage>
        <taxon>Eukaryota</taxon>
        <taxon>Metazoa</taxon>
        <taxon>Ecdysozoa</taxon>
        <taxon>Arthropoda</taxon>
        <taxon>Crustacea</taxon>
        <taxon>Multicrustacea</taxon>
        <taxon>Malacostraca</taxon>
        <taxon>Eumalacostraca</taxon>
        <taxon>Eucarida</taxon>
        <taxon>Decapoda</taxon>
        <taxon>Pleocyemata</taxon>
        <taxon>Brachyura</taxon>
        <taxon>Eubrachyura</taxon>
        <taxon>Portunoidea</taxon>
        <taxon>Portunidae</taxon>
        <taxon>Portuninae</taxon>
        <taxon>Scylla</taxon>
    </lineage>
</organism>
<evidence type="ECO:0000313" key="4">
    <source>
        <dbReference type="Proteomes" id="UP001487740"/>
    </source>
</evidence>
<dbReference type="Pfam" id="PF00028">
    <property type="entry name" value="Cadherin"/>
    <property type="match status" value="1"/>
</dbReference>
<dbReference type="EMBL" id="JARAKH010000003">
    <property type="protein sequence ID" value="KAK8405213.1"/>
    <property type="molecule type" value="Genomic_DNA"/>
</dbReference>
<accession>A0AAW0V148</accession>
<dbReference type="CDD" id="cd11304">
    <property type="entry name" value="Cadherin_repeat"/>
    <property type="match status" value="1"/>
</dbReference>
<evidence type="ECO:0000313" key="3">
    <source>
        <dbReference type="EMBL" id="KAK8405213.1"/>
    </source>
</evidence>
<gene>
    <name evidence="3" type="ORF">O3P69_001644</name>
</gene>
<proteinExistence type="predicted"/>
<keyword evidence="1" id="KW-0106">Calcium</keyword>
<dbReference type="Proteomes" id="UP001487740">
    <property type="component" value="Unassembled WGS sequence"/>
</dbReference>
<dbReference type="InterPro" id="IPR015919">
    <property type="entry name" value="Cadherin-like_sf"/>
</dbReference>
<keyword evidence="4" id="KW-1185">Reference proteome</keyword>
<evidence type="ECO:0000256" key="1">
    <source>
        <dbReference type="PROSITE-ProRule" id="PRU00043"/>
    </source>
</evidence>
<dbReference type="PROSITE" id="PS50268">
    <property type="entry name" value="CADHERIN_2"/>
    <property type="match status" value="1"/>
</dbReference>
<dbReference type="InterPro" id="IPR002126">
    <property type="entry name" value="Cadherin-like_dom"/>
</dbReference>
<dbReference type="AlphaFoldDB" id="A0AAW0V148"/>
<protein>
    <recommendedName>
        <fullName evidence="2">Cadherin domain-containing protein</fullName>
    </recommendedName>
</protein>